<dbReference type="Proteomes" id="UP000472265">
    <property type="component" value="Chromosome 20"/>
</dbReference>
<dbReference type="SUPFAM" id="SSF54117">
    <property type="entry name" value="Interleukin 8-like chemokines"/>
    <property type="match status" value="1"/>
</dbReference>
<gene>
    <name evidence="4" type="primary">LOC115570829</name>
</gene>
<reference evidence="4" key="3">
    <citation type="submission" date="2025-09" db="UniProtKB">
        <authorList>
            <consortium name="Ensembl"/>
        </authorList>
    </citation>
    <scope>IDENTIFICATION</scope>
</reference>
<reference evidence="4" key="1">
    <citation type="submission" date="2021-04" db="EMBL/GenBank/DDBJ databases">
        <authorList>
            <consortium name="Wellcome Sanger Institute Data Sharing"/>
        </authorList>
    </citation>
    <scope>NUCLEOTIDE SEQUENCE [LARGE SCALE GENOMIC DNA]</scope>
</reference>
<evidence type="ECO:0000256" key="1">
    <source>
        <dbReference type="ARBA" id="ARBA00022514"/>
    </source>
</evidence>
<feature type="chain" id="PRO_5025593348" description="Chemokine interleukin-8-like domain-containing protein" evidence="2">
    <location>
        <begin position="27"/>
        <end position="144"/>
    </location>
</feature>
<keyword evidence="1" id="KW-0202">Cytokine</keyword>
<dbReference type="GO" id="GO:0006955">
    <property type="term" value="P:immune response"/>
    <property type="evidence" value="ECO:0007669"/>
    <property type="project" value="InterPro"/>
</dbReference>
<feature type="domain" description="Chemokine interleukin-8-like" evidence="3">
    <location>
        <begin position="42"/>
        <end position="101"/>
    </location>
</feature>
<dbReference type="AlphaFoldDB" id="A0A671Y8I6"/>
<protein>
    <recommendedName>
        <fullName evidence="3">Chemokine interleukin-8-like domain-containing protein</fullName>
    </recommendedName>
</protein>
<keyword evidence="5" id="KW-1185">Reference proteome</keyword>
<keyword evidence="2" id="KW-0732">Signal</keyword>
<dbReference type="GeneTree" id="ENSGT00940000177288"/>
<evidence type="ECO:0000259" key="3">
    <source>
        <dbReference type="Pfam" id="PF00048"/>
    </source>
</evidence>
<dbReference type="Gene3D" id="2.40.50.40">
    <property type="match status" value="1"/>
</dbReference>
<dbReference type="GO" id="GO:0008009">
    <property type="term" value="F:chemokine activity"/>
    <property type="evidence" value="ECO:0007669"/>
    <property type="project" value="InterPro"/>
</dbReference>
<dbReference type="InParanoid" id="A0A671Y8I6"/>
<sequence length="144" mass="16470">MPFSIRCGHTVVCLTTLLFLIAQVHPQCFTARPRGTGLVSPDCCMKASKHAFNEPVTACFEQKKNTFPGCGVHAYIFRTTSNSVWCADPEAWWIPQRLKRLEQVSPVSQLVHDIPLFVFIFRFLHFSSVIFQFSRTNTLDEFMP</sequence>
<dbReference type="GO" id="GO:0005615">
    <property type="term" value="C:extracellular space"/>
    <property type="evidence" value="ECO:0007669"/>
    <property type="project" value="UniProtKB-KW"/>
</dbReference>
<dbReference type="Pfam" id="PF00048">
    <property type="entry name" value="IL8"/>
    <property type="match status" value="1"/>
</dbReference>
<dbReference type="Ensembl" id="ENSSAUT00010062781.1">
    <property type="protein sequence ID" value="ENSSAUP00010059854.1"/>
    <property type="gene ID" value="ENSSAUG00010024305.1"/>
</dbReference>
<dbReference type="InterPro" id="IPR001811">
    <property type="entry name" value="Chemokine_IL8-like_dom"/>
</dbReference>
<organism evidence="4 5">
    <name type="scientific">Sparus aurata</name>
    <name type="common">Gilthead sea bream</name>
    <dbReference type="NCBI Taxonomy" id="8175"/>
    <lineage>
        <taxon>Eukaryota</taxon>
        <taxon>Metazoa</taxon>
        <taxon>Chordata</taxon>
        <taxon>Craniata</taxon>
        <taxon>Vertebrata</taxon>
        <taxon>Euteleostomi</taxon>
        <taxon>Actinopterygii</taxon>
        <taxon>Neopterygii</taxon>
        <taxon>Teleostei</taxon>
        <taxon>Neoteleostei</taxon>
        <taxon>Acanthomorphata</taxon>
        <taxon>Eupercaria</taxon>
        <taxon>Spariformes</taxon>
        <taxon>Sparidae</taxon>
        <taxon>Sparus</taxon>
    </lineage>
</organism>
<dbReference type="InterPro" id="IPR036048">
    <property type="entry name" value="Interleukin_8-like_sf"/>
</dbReference>
<name>A0A671Y8I6_SPAAU</name>
<reference evidence="4" key="2">
    <citation type="submission" date="2025-08" db="UniProtKB">
        <authorList>
            <consortium name="Ensembl"/>
        </authorList>
    </citation>
    <scope>IDENTIFICATION</scope>
</reference>
<feature type="signal peptide" evidence="2">
    <location>
        <begin position="1"/>
        <end position="26"/>
    </location>
</feature>
<proteinExistence type="predicted"/>
<evidence type="ECO:0000313" key="4">
    <source>
        <dbReference type="Ensembl" id="ENSSAUP00010059854.1"/>
    </source>
</evidence>
<evidence type="ECO:0000313" key="5">
    <source>
        <dbReference type="Proteomes" id="UP000472265"/>
    </source>
</evidence>
<accession>A0A671Y8I6</accession>
<evidence type="ECO:0000256" key="2">
    <source>
        <dbReference type="SAM" id="SignalP"/>
    </source>
</evidence>